<dbReference type="Proteomes" id="UP000516957">
    <property type="component" value="Unassembled WGS sequence"/>
</dbReference>
<organism evidence="1 2">
    <name type="scientific">Nocardioides marinisabuli</name>
    <dbReference type="NCBI Taxonomy" id="419476"/>
    <lineage>
        <taxon>Bacteria</taxon>
        <taxon>Bacillati</taxon>
        <taxon>Actinomycetota</taxon>
        <taxon>Actinomycetes</taxon>
        <taxon>Propionibacteriales</taxon>
        <taxon>Nocardioidaceae</taxon>
        <taxon>Nocardioides</taxon>
    </lineage>
</organism>
<protein>
    <recommendedName>
        <fullName evidence="3">Activator of Hsp90 ATPase homolog 1-like protein</fullName>
    </recommendedName>
</protein>
<sequence length="145" mass="15978">MSAPDAPLQHAVDVACDPGRAFEVFTDLGSWWDPASTPDPEAFAGPEVVPGVDGEVVLLVGGERRPLGRVTTWEPGVRYAQTYRPHWWQPTDAHPTWLDVAFTAEGGVCLVEFRHGGWDATNLHLRERCSDWPDLLGRFARACVG</sequence>
<dbReference type="Gene3D" id="3.30.530.20">
    <property type="match status" value="1"/>
</dbReference>
<keyword evidence="2" id="KW-1185">Reference proteome</keyword>
<gene>
    <name evidence="1" type="ORF">BKA08_002089</name>
</gene>
<evidence type="ECO:0000313" key="1">
    <source>
        <dbReference type="EMBL" id="NYD57851.1"/>
    </source>
</evidence>
<dbReference type="EMBL" id="JACCBE010000001">
    <property type="protein sequence ID" value="NYD57851.1"/>
    <property type="molecule type" value="Genomic_DNA"/>
</dbReference>
<dbReference type="AlphaFoldDB" id="A0A7Y9F1Y0"/>
<comment type="caution">
    <text evidence="1">The sequence shown here is derived from an EMBL/GenBank/DDBJ whole genome shotgun (WGS) entry which is preliminary data.</text>
</comment>
<evidence type="ECO:0000313" key="2">
    <source>
        <dbReference type="Proteomes" id="UP000516957"/>
    </source>
</evidence>
<proteinExistence type="predicted"/>
<accession>A0A7Y9F1Y0</accession>
<name>A0A7Y9F1Y0_9ACTN</name>
<dbReference type="RefSeq" id="WP_179615548.1">
    <property type="nucleotide sequence ID" value="NZ_CP059163.1"/>
</dbReference>
<reference evidence="1 2" key="1">
    <citation type="submission" date="2020-07" db="EMBL/GenBank/DDBJ databases">
        <title>Sequencing the genomes of 1000 actinobacteria strains.</title>
        <authorList>
            <person name="Klenk H.-P."/>
        </authorList>
    </citation>
    <scope>NUCLEOTIDE SEQUENCE [LARGE SCALE GENOMIC DNA]</scope>
    <source>
        <strain evidence="1 2">DSM 18965</strain>
    </source>
</reference>
<dbReference type="SUPFAM" id="SSF55961">
    <property type="entry name" value="Bet v1-like"/>
    <property type="match status" value="1"/>
</dbReference>
<evidence type="ECO:0008006" key="3">
    <source>
        <dbReference type="Google" id="ProtNLM"/>
    </source>
</evidence>
<dbReference type="InterPro" id="IPR023393">
    <property type="entry name" value="START-like_dom_sf"/>
</dbReference>